<dbReference type="EC" id="5.4.99.25" evidence="5"/>
<dbReference type="Gene3D" id="3.30.2350.10">
    <property type="entry name" value="Pseudouridine synthase"/>
    <property type="match status" value="1"/>
</dbReference>
<dbReference type="GO" id="GO:0003723">
    <property type="term" value="F:RNA binding"/>
    <property type="evidence" value="ECO:0007669"/>
    <property type="project" value="InterPro"/>
</dbReference>
<dbReference type="InterPro" id="IPR032819">
    <property type="entry name" value="TruB_C"/>
</dbReference>
<keyword evidence="4 5" id="KW-0413">Isomerase</keyword>
<dbReference type="GO" id="GO:0031119">
    <property type="term" value="P:tRNA pseudouridine synthesis"/>
    <property type="evidence" value="ECO:0007669"/>
    <property type="project" value="UniProtKB-UniRule"/>
</dbReference>
<accession>A0A087BBH0</accession>
<dbReference type="Gene3D" id="2.30.130.10">
    <property type="entry name" value="PUA domain"/>
    <property type="match status" value="1"/>
</dbReference>
<evidence type="ECO:0000256" key="4">
    <source>
        <dbReference type="ARBA" id="ARBA00023235"/>
    </source>
</evidence>
<dbReference type="CDD" id="cd02573">
    <property type="entry name" value="PseudoU_synth_EcTruB"/>
    <property type="match status" value="1"/>
</dbReference>
<dbReference type="InterPro" id="IPR002501">
    <property type="entry name" value="PsdUridine_synth_N"/>
</dbReference>
<dbReference type="InterPro" id="IPR015225">
    <property type="entry name" value="tRNA_psdUridine_synth_fam2_C"/>
</dbReference>
<feature type="domain" description="tRNA pseudouridylate synthase B C-terminal" evidence="8">
    <location>
        <begin position="186"/>
        <end position="245"/>
    </location>
</feature>
<evidence type="ECO:0000313" key="9">
    <source>
        <dbReference type="EMBL" id="KFI68370.1"/>
    </source>
</evidence>
<dbReference type="AlphaFoldDB" id="A0A087BBH0"/>
<dbReference type="InterPro" id="IPR036974">
    <property type="entry name" value="PUA_sf"/>
</dbReference>
<gene>
    <name evidence="5" type="primary">truB</name>
    <name evidence="9" type="ORF">BMAGN_0331</name>
</gene>
<comment type="function">
    <text evidence="5">Responsible for synthesis of pseudouridine from uracil-55 in the psi GC loop of transfer RNAs.</text>
</comment>
<comment type="similarity">
    <text evidence="2 5">Belongs to the pseudouridine synthase TruB family. Type 1 subfamily.</text>
</comment>
<dbReference type="STRING" id="1692.BMAGN_0331"/>
<evidence type="ECO:0000313" key="10">
    <source>
        <dbReference type="Proteomes" id="UP000029052"/>
    </source>
</evidence>
<evidence type="ECO:0000256" key="2">
    <source>
        <dbReference type="ARBA" id="ARBA00005642"/>
    </source>
</evidence>
<dbReference type="GO" id="GO:0160148">
    <property type="term" value="F:tRNA pseudouridine(55) synthase activity"/>
    <property type="evidence" value="ECO:0007669"/>
    <property type="project" value="UniProtKB-EC"/>
</dbReference>
<dbReference type="eggNOG" id="COG0130">
    <property type="taxonomic scope" value="Bacteria"/>
</dbReference>
<feature type="domain" description="tRNA pseudouridine synthase II TruB subfamily 2 C-terminal" evidence="7">
    <location>
        <begin position="267"/>
        <end position="323"/>
    </location>
</feature>
<dbReference type="Pfam" id="PF16198">
    <property type="entry name" value="TruB_C_2"/>
    <property type="match status" value="1"/>
</dbReference>
<dbReference type="Pfam" id="PF01509">
    <property type="entry name" value="TruB_N"/>
    <property type="match status" value="1"/>
</dbReference>
<reference evidence="9 10" key="1">
    <citation type="submission" date="2014-03" db="EMBL/GenBank/DDBJ databases">
        <title>Genomics of Bifidobacteria.</title>
        <authorList>
            <person name="Ventura M."/>
            <person name="Milani C."/>
            <person name="Lugli G.A."/>
        </authorList>
    </citation>
    <scope>NUCLEOTIDE SEQUENCE [LARGE SCALE GENOMIC DNA]</scope>
    <source>
        <strain evidence="9 10">LMG 11591</strain>
    </source>
</reference>
<feature type="active site" description="Nucleophile" evidence="5">
    <location>
        <position position="41"/>
    </location>
</feature>
<dbReference type="Pfam" id="PF09142">
    <property type="entry name" value="TruB_C"/>
    <property type="match status" value="1"/>
</dbReference>
<comment type="caution">
    <text evidence="9">The sequence shown here is derived from an EMBL/GenBank/DDBJ whole genome shotgun (WGS) entry which is preliminary data.</text>
</comment>
<dbReference type="EMBL" id="JGZB01000004">
    <property type="protein sequence ID" value="KFI68370.1"/>
    <property type="molecule type" value="Genomic_DNA"/>
</dbReference>
<dbReference type="GO" id="GO:1990481">
    <property type="term" value="P:mRNA pseudouridine synthesis"/>
    <property type="evidence" value="ECO:0007669"/>
    <property type="project" value="TreeGrafter"/>
</dbReference>
<dbReference type="RefSeq" id="WP_022860113.1">
    <property type="nucleotide sequence ID" value="NZ_JGZB01000004.1"/>
</dbReference>
<dbReference type="Proteomes" id="UP000029052">
    <property type="component" value="Unassembled WGS sequence"/>
</dbReference>
<dbReference type="HAMAP" id="MF_01080">
    <property type="entry name" value="TruB_bact"/>
    <property type="match status" value="1"/>
</dbReference>
<dbReference type="PANTHER" id="PTHR13767:SF2">
    <property type="entry name" value="PSEUDOURIDYLATE SYNTHASE TRUB1"/>
    <property type="match status" value="1"/>
</dbReference>
<protein>
    <recommendedName>
        <fullName evidence="5">tRNA pseudouridine synthase B</fullName>
        <ecNumber evidence="5">5.4.99.25</ecNumber>
    </recommendedName>
    <alternativeName>
        <fullName evidence="5">tRNA pseudouridine(55) synthase</fullName>
        <shortName evidence="5">Psi55 synthase</shortName>
    </alternativeName>
    <alternativeName>
        <fullName evidence="5">tRNA pseudouridylate synthase</fullName>
    </alternativeName>
    <alternativeName>
        <fullName evidence="5">tRNA-uridine isomerase</fullName>
    </alternativeName>
</protein>
<evidence type="ECO:0000256" key="5">
    <source>
        <dbReference type="HAMAP-Rule" id="MF_01080"/>
    </source>
</evidence>
<dbReference type="InterPro" id="IPR014780">
    <property type="entry name" value="tRNA_psdUridine_synth_TruB"/>
</dbReference>
<keyword evidence="10" id="KW-1185">Reference proteome</keyword>
<organism evidence="9 10">
    <name type="scientific">Bifidobacterium magnum</name>
    <dbReference type="NCBI Taxonomy" id="1692"/>
    <lineage>
        <taxon>Bacteria</taxon>
        <taxon>Bacillati</taxon>
        <taxon>Actinomycetota</taxon>
        <taxon>Actinomycetes</taxon>
        <taxon>Bifidobacteriales</taxon>
        <taxon>Bifidobacteriaceae</taxon>
        <taxon>Bifidobacterium</taxon>
    </lineage>
</organism>
<dbReference type="InterPro" id="IPR020103">
    <property type="entry name" value="PsdUridine_synth_cat_dom_sf"/>
</dbReference>
<dbReference type="SUPFAM" id="SSF55120">
    <property type="entry name" value="Pseudouridine synthase"/>
    <property type="match status" value="1"/>
</dbReference>
<evidence type="ECO:0000259" key="6">
    <source>
        <dbReference type="Pfam" id="PF01509"/>
    </source>
</evidence>
<evidence type="ECO:0000256" key="3">
    <source>
        <dbReference type="ARBA" id="ARBA00022694"/>
    </source>
</evidence>
<sequence length="336" mass="36626">MSESSGILIVDKPQGVTSHDVVAAARAALHMKKVGHAGTLDPMATGVLIIGFGHATRLLNYIVDHHKTYEATVRFGQRTTTDDADGEILASDGAGHLPTPDELKEAVAQHFTGTIQQVPNAYSAIKVHGQRAYDLMRAGKDVQLEAREITVDNFEVLDVRSAQAQDGTSVVDADVRVQCSAGTYIRALGRDLGELFGCGAHLTRLRRLAVGRFHADDAHVLHAHTETKTFTNREGETVSRLRAVLDCTPQTLAQHELSMLESVERTMPVVDVTAREAQDLRYGRWIARRTDTIAAAVEREGADVVAIVEPADARHMKPVTVFPAEPGERNETHESH</sequence>
<evidence type="ECO:0000259" key="7">
    <source>
        <dbReference type="Pfam" id="PF09142"/>
    </source>
</evidence>
<comment type="catalytic activity">
    <reaction evidence="1 5">
        <text>uridine(55) in tRNA = pseudouridine(55) in tRNA</text>
        <dbReference type="Rhea" id="RHEA:42532"/>
        <dbReference type="Rhea" id="RHEA-COMP:10101"/>
        <dbReference type="Rhea" id="RHEA-COMP:10102"/>
        <dbReference type="ChEBI" id="CHEBI:65314"/>
        <dbReference type="ChEBI" id="CHEBI:65315"/>
        <dbReference type="EC" id="5.4.99.25"/>
    </reaction>
</comment>
<dbReference type="NCBIfam" id="TIGR00431">
    <property type="entry name" value="TruB"/>
    <property type="match status" value="1"/>
</dbReference>
<name>A0A087BBH0_9BIFI</name>
<evidence type="ECO:0000259" key="8">
    <source>
        <dbReference type="Pfam" id="PF16198"/>
    </source>
</evidence>
<feature type="domain" description="Pseudouridine synthase II N-terminal" evidence="6">
    <location>
        <begin position="26"/>
        <end position="185"/>
    </location>
</feature>
<evidence type="ECO:0000256" key="1">
    <source>
        <dbReference type="ARBA" id="ARBA00000385"/>
    </source>
</evidence>
<dbReference type="PANTHER" id="PTHR13767">
    <property type="entry name" value="TRNA-PSEUDOURIDINE SYNTHASE"/>
    <property type="match status" value="1"/>
</dbReference>
<keyword evidence="3 5" id="KW-0819">tRNA processing</keyword>
<proteinExistence type="inferred from homology"/>